<dbReference type="PANTHER" id="PTHR22640">
    <property type="entry name" value="STRUCTURAL MAINTENANCE OF CHROMOSOMES FLEXIBLE HINGE DOMAIN-CONTAINING PROTEIN 1"/>
    <property type="match status" value="1"/>
</dbReference>
<evidence type="ECO:0000313" key="2">
    <source>
        <dbReference type="RefSeq" id="XP_041424232.1"/>
    </source>
</evidence>
<sequence length="162" mass="18431">MVSLYIFLNHQTNCCFLQPKKKFTFYHIMILVKSGMYEYYASEGQNPSPFALAELIDNSLSATAQNPGVRNIQIRLLFDETQGKPAVVVIDNGKGMNSTQLKNWAIYRLSKFTRGAAALRLGYMNCFNSVTDINCLYASFHDLRFYHVKGYGTILNDEMMAI</sequence>
<protein>
    <submittedName>
        <fullName evidence="2">Structural maintenance of chromosomes flexible hinge domain-containing protein 1-like</fullName>
    </submittedName>
</protein>
<dbReference type="InterPro" id="IPR038892">
    <property type="entry name" value="SMCHD1"/>
</dbReference>
<dbReference type="KEGG" id="xla:108695257"/>
<dbReference type="CTD" id="108695257"/>
<dbReference type="PANTHER" id="PTHR22640:SF2">
    <property type="entry name" value="STRUCTURAL MAINTENANCE OF CHROMOSOMES FLEXIBLE HINGE DOMAIN-CONTAINING PROTEIN 1"/>
    <property type="match status" value="1"/>
</dbReference>
<dbReference type="Proteomes" id="UP000186698">
    <property type="component" value="Chromosome 6S"/>
</dbReference>
<dbReference type="OrthoDB" id="10036779at2759"/>
<gene>
    <name evidence="2" type="primary">LOC108695257</name>
</gene>
<accession>A0A8J1L3W1</accession>
<dbReference type="InterPro" id="IPR036890">
    <property type="entry name" value="HATPase_C_sf"/>
</dbReference>
<dbReference type="Gene3D" id="3.30.565.10">
    <property type="entry name" value="Histidine kinase-like ATPase, C-terminal domain"/>
    <property type="match status" value="1"/>
</dbReference>
<keyword evidence="1" id="KW-1185">Reference proteome</keyword>
<reference evidence="2" key="1">
    <citation type="submission" date="2025-08" db="UniProtKB">
        <authorList>
            <consortium name="RefSeq"/>
        </authorList>
    </citation>
    <scope>IDENTIFICATION</scope>
    <source>
        <strain evidence="2">J_2021</strain>
        <tissue evidence="2">Erythrocytes</tissue>
    </source>
</reference>
<dbReference type="GeneID" id="108695257"/>
<name>A0A8J1L3W1_XENLA</name>
<dbReference type="AlphaFoldDB" id="A0A8J1L3W1"/>
<evidence type="ECO:0000313" key="1">
    <source>
        <dbReference type="Proteomes" id="UP000186698"/>
    </source>
</evidence>
<dbReference type="RefSeq" id="XP_041424232.1">
    <property type="nucleotide sequence ID" value="XM_041568298.1"/>
</dbReference>
<organism evidence="1 2">
    <name type="scientific">Xenopus laevis</name>
    <name type="common">African clawed frog</name>
    <dbReference type="NCBI Taxonomy" id="8355"/>
    <lineage>
        <taxon>Eukaryota</taxon>
        <taxon>Metazoa</taxon>
        <taxon>Chordata</taxon>
        <taxon>Craniata</taxon>
        <taxon>Vertebrata</taxon>
        <taxon>Euteleostomi</taxon>
        <taxon>Amphibia</taxon>
        <taxon>Batrachia</taxon>
        <taxon>Anura</taxon>
        <taxon>Pipoidea</taxon>
        <taxon>Pipidae</taxon>
        <taxon>Xenopodinae</taxon>
        <taxon>Xenopus</taxon>
        <taxon>Xenopus</taxon>
    </lineage>
</organism>
<proteinExistence type="predicted"/>
<dbReference type="GO" id="GO:0006302">
    <property type="term" value="P:double-strand break repair"/>
    <property type="evidence" value="ECO:0007669"/>
    <property type="project" value="InterPro"/>
</dbReference>
<dbReference type="SUPFAM" id="SSF55874">
    <property type="entry name" value="ATPase domain of HSP90 chaperone/DNA topoisomerase II/histidine kinase"/>
    <property type="match status" value="1"/>
</dbReference>
<dbReference type="Pfam" id="PF13589">
    <property type="entry name" value="HATPase_c_3"/>
    <property type="match status" value="1"/>
</dbReference>